<dbReference type="GO" id="GO:0000162">
    <property type="term" value="P:L-tryptophan biosynthetic process"/>
    <property type="evidence" value="ECO:0007669"/>
    <property type="project" value="UniProtKB-UniPathway"/>
</dbReference>
<dbReference type="Pfam" id="PF04715">
    <property type="entry name" value="Anth_synt_I_N"/>
    <property type="match status" value="1"/>
</dbReference>
<evidence type="ECO:0000256" key="5">
    <source>
        <dbReference type="ARBA" id="ARBA00012266"/>
    </source>
</evidence>
<dbReference type="PANTHER" id="PTHR11236">
    <property type="entry name" value="AMINOBENZOATE/ANTHRANILATE SYNTHASE"/>
    <property type="match status" value="1"/>
</dbReference>
<reference evidence="19 20" key="1">
    <citation type="submission" date="2015-10" db="EMBL/GenBank/DDBJ databases">
        <title>Metagenome-Assembled Genomes uncover a global brackish microbiome.</title>
        <authorList>
            <person name="Hugerth L.W."/>
            <person name="Larsson J."/>
            <person name="Alneberg J."/>
            <person name="Lindh M.V."/>
            <person name="Legrand C."/>
            <person name="Pinhassi J."/>
            <person name="Andersson A.F."/>
        </authorList>
    </citation>
    <scope>NUCLEOTIDE SEQUENCE [LARGE SCALE GENOMIC DNA]</scope>
    <source>
        <strain evidence="19">BACL18 MAG-120507-bin52</strain>
    </source>
</reference>
<comment type="cofactor">
    <cofactor evidence="1 15">
        <name>Mg(2+)</name>
        <dbReference type="ChEBI" id="CHEBI:18420"/>
    </cofactor>
</comment>
<keyword evidence="10 15" id="KW-0460">Magnesium</keyword>
<sequence>MIYPSEEKFLELAKQGNLIPIGREYPADAETPVSAYIKLSSQPGGAAFLLESAETGGRLGRYSFVGSRPAGVMEFRAGRVRLTKLSGEVEEKAPENPDPLVEVQQMLQGIRPVAAWPGEPPPFAGGAVGFLAFEAVRYFENRVGMAKRDDLGVPDACFALVEEFVIFDHERKTRRLVVQVKTGENAKADYAKGVERLEGLAKRLAQPAGKSSGEVPKRPEGDPLVGAMPNMTKSEYLRMAEGMQEHIRAGDIFQVVPSQRFTVPFQGRPIDLYRALRAINPSPYMFCFEMAGLALVGSSPETHVRCENGKVEIRPIAGTKARGATPEEDAQNAREMKADPKERAEHIMLVDLARNDLGRVCEYESVKVVELMEVERFSHVMHLVSRVEGKLRPDQDAFQVMRATFPAGTVSGSPKVRALEILAASEPTRRGAYAGAAGYFSFDGNLDSCISIRTILLKAGKAHIQAGGGLVADSTPEGEYQESVNKAKAGLAAVAAARTLA</sequence>
<dbReference type="GO" id="GO:0004049">
    <property type="term" value="F:anthranilate synthase activity"/>
    <property type="evidence" value="ECO:0007669"/>
    <property type="project" value="UniProtKB-EC"/>
</dbReference>
<keyword evidence="9 15" id="KW-0822">Tryptophan biosynthesis</keyword>
<keyword evidence="8 15" id="KW-0479">Metal-binding</keyword>
<accession>A0A0R2RJL2</accession>
<evidence type="ECO:0000256" key="13">
    <source>
        <dbReference type="ARBA" id="ARBA00025634"/>
    </source>
</evidence>
<dbReference type="PRINTS" id="PR00095">
    <property type="entry name" value="ANTSNTHASEI"/>
</dbReference>
<dbReference type="Proteomes" id="UP000051269">
    <property type="component" value="Unassembled WGS sequence"/>
</dbReference>
<evidence type="ECO:0000259" key="18">
    <source>
        <dbReference type="Pfam" id="PF04715"/>
    </source>
</evidence>
<feature type="region of interest" description="Disordered" evidence="16">
    <location>
        <begin position="320"/>
        <end position="340"/>
    </location>
</feature>
<dbReference type="InterPro" id="IPR005256">
    <property type="entry name" value="Anth_synth_I_PabB"/>
</dbReference>
<evidence type="ECO:0000313" key="20">
    <source>
        <dbReference type="Proteomes" id="UP000051269"/>
    </source>
</evidence>
<keyword evidence="7 15" id="KW-0028">Amino-acid biosynthesis</keyword>
<proteinExistence type="inferred from homology"/>
<comment type="catalytic activity">
    <reaction evidence="14 15">
        <text>chorismate + L-glutamine = anthranilate + pyruvate + L-glutamate + H(+)</text>
        <dbReference type="Rhea" id="RHEA:21732"/>
        <dbReference type="ChEBI" id="CHEBI:15361"/>
        <dbReference type="ChEBI" id="CHEBI:15378"/>
        <dbReference type="ChEBI" id="CHEBI:16567"/>
        <dbReference type="ChEBI" id="CHEBI:29748"/>
        <dbReference type="ChEBI" id="CHEBI:29985"/>
        <dbReference type="ChEBI" id="CHEBI:58359"/>
        <dbReference type="EC" id="4.1.3.27"/>
    </reaction>
</comment>
<evidence type="ECO:0000256" key="1">
    <source>
        <dbReference type="ARBA" id="ARBA00001946"/>
    </source>
</evidence>
<dbReference type="Pfam" id="PF00425">
    <property type="entry name" value="Chorismate_bind"/>
    <property type="match status" value="1"/>
</dbReference>
<feature type="region of interest" description="Disordered" evidence="16">
    <location>
        <begin position="205"/>
        <end position="228"/>
    </location>
</feature>
<evidence type="ECO:0000256" key="8">
    <source>
        <dbReference type="ARBA" id="ARBA00022723"/>
    </source>
</evidence>
<evidence type="ECO:0000313" key="19">
    <source>
        <dbReference type="EMBL" id="KRO62876.1"/>
    </source>
</evidence>
<protein>
    <recommendedName>
        <fullName evidence="6 15">Anthranilate synthase component 1</fullName>
        <ecNumber evidence="5 15">4.1.3.27</ecNumber>
    </recommendedName>
</protein>
<evidence type="ECO:0000256" key="16">
    <source>
        <dbReference type="SAM" id="MobiDB-lite"/>
    </source>
</evidence>
<dbReference type="NCBIfam" id="TIGR00564">
    <property type="entry name" value="trpE_most"/>
    <property type="match status" value="1"/>
</dbReference>
<feature type="domain" description="Chorismate-utilising enzyme C-terminal" evidence="17">
    <location>
        <begin position="233"/>
        <end position="486"/>
    </location>
</feature>
<feature type="compositionally biased region" description="Basic and acidic residues" evidence="16">
    <location>
        <begin position="331"/>
        <end position="340"/>
    </location>
</feature>
<evidence type="ECO:0000256" key="3">
    <source>
        <dbReference type="ARBA" id="ARBA00009562"/>
    </source>
</evidence>
<dbReference type="InterPro" id="IPR015890">
    <property type="entry name" value="Chorismate_C"/>
</dbReference>
<evidence type="ECO:0000259" key="17">
    <source>
        <dbReference type="Pfam" id="PF00425"/>
    </source>
</evidence>
<evidence type="ECO:0000256" key="2">
    <source>
        <dbReference type="ARBA" id="ARBA00004873"/>
    </source>
</evidence>
<dbReference type="InterPro" id="IPR006805">
    <property type="entry name" value="Anth_synth_I_N"/>
</dbReference>
<gene>
    <name evidence="15" type="primary">trpE</name>
    <name evidence="19" type="ORF">ABR82_07660</name>
</gene>
<evidence type="ECO:0000256" key="7">
    <source>
        <dbReference type="ARBA" id="ARBA00022605"/>
    </source>
</evidence>
<feature type="domain" description="Anthranilate synthase component I N-terminal" evidence="18">
    <location>
        <begin position="28"/>
        <end position="173"/>
    </location>
</feature>
<evidence type="ECO:0000256" key="11">
    <source>
        <dbReference type="ARBA" id="ARBA00023141"/>
    </source>
</evidence>
<comment type="caution">
    <text evidence="19">The sequence shown here is derived from an EMBL/GenBank/DDBJ whole genome shotgun (WGS) entry which is preliminary data.</text>
</comment>
<evidence type="ECO:0000256" key="10">
    <source>
        <dbReference type="ARBA" id="ARBA00022842"/>
    </source>
</evidence>
<dbReference type="SUPFAM" id="SSF56322">
    <property type="entry name" value="ADC synthase"/>
    <property type="match status" value="1"/>
</dbReference>
<dbReference type="EMBL" id="LIBO01000026">
    <property type="protein sequence ID" value="KRO62876.1"/>
    <property type="molecule type" value="Genomic_DNA"/>
</dbReference>
<organism evidence="19 20">
    <name type="scientific">Verrucomicrobia subdivision 6 bacterium BACL9 MAG-120507-bin52</name>
    <dbReference type="NCBI Taxonomy" id="1655590"/>
    <lineage>
        <taxon>Bacteria</taxon>
        <taxon>Pseudomonadati</taxon>
        <taxon>Verrucomicrobiota</taxon>
        <taxon>Verrucomicrobiia</taxon>
        <taxon>Verrucomicrobiales</taxon>
        <taxon>Verrucomicrobia subdivision 6</taxon>
    </lineage>
</organism>
<name>A0A0R2RJL2_9BACT</name>
<evidence type="ECO:0000256" key="12">
    <source>
        <dbReference type="ARBA" id="ARBA00023239"/>
    </source>
</evidence>
<dbReference type="InterPro" id="IPR019999">
    <property type="entry name" value="Anth_synth_I-like"/>
</dbReference>
<dbReference type="AlphaFoldDB" id="A0A0R2RJL2"/>
<evidence type="ECO:0000256" key="6">
    <source>
        <dbReference type="ARBA" id="ARBA00020653"/>
    </source>
</evidence>
<keyword evidence="11 15" id="KW-0057">Aromatic amino acid biosynthesis</keyword>
<keyword evidence="12 15" id="KW-0456">Lyase</keyword>
<evidence type="ECO:0000256" key="4">
    <source>
        <dbReference type="ARBA" id="ARBA00011575"/>
    </source>
</evidence>
<dbReference type="GO" id="GO:0046872">
    <property type="term" value="F:metal ion binding"/>
    <property type="evidence" value="ECO:0007669"/>
    <property type="project" value="UniProtKB-KW"/>
</dbReference>
<comment type="similarity">
    <text evidence="3 15">Belongs to the anthranilate synthase component I family.</text>
</comment>
<dbReference type="PANTHER" id="PTHR11236:SF48">
    <property type="entry name" value="ISOCHORISMATE SYNTHASE MENF"/>
    <property type="match status" value="1"/>
</dbReference>
<dbReference type="UniPathway" id="UPA00035">
    <property type="reaction ID" value="UER00040"/>
</dbReference>
<comment type="pathway">
    <text evidence="2 15">Amino-acid biosynthesis; L-tryptophan biosynthesis; L-tryptophan from chorismate: step 1/5.</text>
</comment>
<evidence type="ECO:0000256" key="9">
    <source>
        <dbReference type="ARBA" id="ARBA00022822"/>
    </source>
</evidence>
<dbReference type="EC" id="4.1.3.27" evidence="5 15"/>
<evidence type="ECO:0000256" key="14">
    <source>
        <dbReference type="ARBA" id="ARBA00047683"/>
    </source>
</evidence>
<dbReference type="InterPro" id="IPR005801">
    <property type="entry name" value="ADC_synthase"/>
</dbReference>
<evidence type="ECO:0000256" key="15">
    <source>
        <dbReference type="RuleBase" id="RU364045"/>
    </source>
</evidence>
<comment type="subunit">
    <text evidence="4 15">Heterotetramer consisting of two non-identical subunits: a beta subunit (TrpG) and a large alpha subunit (TrpE).</text>
</comment>
<comment type="function">
    <text evidence="13 15">Part of a heterotetrameric complex that catalyzes the two-step biosynthesis of anthranilate, an intermediate in the biosynthesis of L-tryptophan. In the first step, the glutamine-binding beta subunit (TrpG) of anthranilate synthase (AS) provides the glutamine amidotransferase activity which generates ammonia as a substrate that, along with chorismate, is used in the second step, catalyzed by the large alpha subunit of AS (TrpE) to produce anthranilate. In the absence of TrpG, TrpE can synthesize anthranilate directly from chorismate and high concentrations of ammonia.</text>
</comment>
<dbReference type="Gene3D" id="3.60.120.10">
    <property type="entry name" value="Anthranilate synthase"/>
    <property type="match status" value="1"/>
</dbReference>